<keyword evidence="2" id="KW-1185">Reference proteome</keyword>
<protein>
    <submittedName>
        <fullName evidence="1">Uncharacterized protein</fullName>
    </submittedName>
</protein>
<proteinExistence type="predicted"/>
<dbReference type="EMBL" id="JAAALK010000283">
    <property type="protein sequence ID" value="KAG8073687.1"/>
    <property type="molecule type" value="Genomic_DNA"/>
</dbReference>
<name>A0A8J5SY75_ZIZPA</name>
<dbReference type="AlphaFoldDB" id="A0A8J5SY75"/>
<reference evidence="1" key="2">
    <citation type="submission" date="2021-02" db="EMBL/GenBank/DDBJ databases">
        <authorList>
            <person name="Kimball J.A."/>
            <person name="Haas M.W."/>
            <person name="Macchietto M."/>
            <person name="Kono T."/>
            <person name="Duquette J."/>
            <person name="Shao M."/>
        </authorList>
    </citation>
    <scope>NUCLEOTIDE SEQUENCE</scope>
    <source>
        <tissue evidence="1">Fresh leaf tissue</tissue>
    </source>
</reference>
<comment type="caution">
    <text evidence="1">The sequence shown here is derived from an EMBL/GenBank/DDBJ whole genome shotgun (WGS) entry which is preliminary data.</text>
</comment>
<evidence type="ECO:0000313" key="1">
    <source>
        <dbReference type="EMBL" id="KAG8073687.1"/>
    </source>
</evidence>
<accession>A0A8J5SY75</accession>
<evidence type="ECO:0000313" key="2">
    <source>
        <dbReference type="Proteomes" id="UP000729402"/>
    </source>
</evidence>
<sequence>MRPPHEGKVIGVVDEASLKLVEVPPHGLLHRGPQRLHLSHGVQAGRQGRRRRESVALVDVIGKSGIVCSGVI</sequence>
<organism evidence="1 2">
    <name type="scientific">Zizania palustris</name>
    <name type="common">Northern wild rice</name>
    <dbReference type="NCBI Taxonomy" id="103762"/>
    <lineage>
        <taxon>Eukaryota</taxon>
        <taxon>Viridiplantae</taxon>
        <taxon>Streptophyta</taxon>
        <taxon>Embryophyta</taxon>
        <taxon>Tracheophyta</taxon>
        <taxon>Spermatophyta</taxon>
        <taxon>Magnoliopsida</taxon>
        <taxon>Liliopsida</taxon>
        <taxon>Poales</taxon>
        <taxon>Poaceae</taxon>
        <taxon>BOP clade</taxon>
        <taxon>Oryzoideae</taxon>
        <taxon>Oryzeae</taxon>
        <taxon>Zizaniinae</taxon>
        <taxon>Zizania</taxon>
    </lineage>
</organism>
<gene>
    <name evidence="1" type="ORF">GUJ93_ZPchr0006g42762</name>
</gene>
<dbReference type="Proteomes" id="UP000729402">
    <property type="component" value="Unassembled WGS sequence"/>
</dbReference>
<reference evidence="1" key="1">
    <citation type="journal article" date="2021" name="bioRxiv">
        <title>Whole Genome Assembly and Annotation of Northern Wild Rice, Zizania palustris L., Supports a Whole Genome Duplication in the Zizania Genus.</title>
        <authorList>
            <person name="Haas M."/>
            <person name="Kono T."/>
            <person name="Macchietto M."/>
            <person name="Millas R."/>
            <person name="McGilp L."/>
            <person name="Shao M."/>
            <person name="Duquette J."/>
            <person name="Hirsch C.N."/>
            <person name="Kimball J."/>
        </authorList>
    </citation>
    <scope>NUCLEOTIDE SEQUENCE</scope>
    <source>
        <tissue evidence="1">Fresh leaf tissue</tissue>
    </source>
</reference>